<proteinExistence type="predicted"/>
<reference evidence="3" key="2">
    <citation type="submission" date="2019-09" db="UniProtKB">
        <authorList>
            <consortium name="WormBaseParasite"/>
        </authorList>
    </citation>
    <scope>IDENTIFICATION</scope>
</reference>
<accession>A0A3P8B9E2</accession>
<evidence type="ECO:0000313" key="3">
    <source>
        <dbReference type="WBParaSite" id="HPBE_0001496101-mRNA-1"/>
    </source>
</evidence>
<gene>
    <name evidence="1" type="ORF">HPBE_LOCUS14962</name>
</gene>
<keyword evidence="2" id="KW-1185">Reference proteome</keyword>
<protein>
    <submittedName>
        <fullName evidence="3">Secreted protein</fullName>
    </submittedName>
</protein>
<sequence length="110" mass="12612">MPTACLPLHAHQFILRIPIFLLSFHHFQLFVFVNFKLSCLEVLEYAGQPYGRFDSFRRRFLAGGGMFAHFVARSAACVRRLHDVASHSPSVRTRFTHRVPSVEFRPPGIA</sequence>
<dbReference type="WBParaSite" id="HPBE_0001496101-mRNA-1">
    <property type="protein sequence ID" value="HPBE_0001496101-mRNA-1"/>
    <property type="gene ID" value="HPBE_0001496101"/>
</dbReference>
<dbReference type="Proteomes" id="UP000050761">
    <property type="component" value="Unassembled WGS sequence"/>
</dbReference>
<dbReference type="AlphaFoldDB" id="A0A183G1B0"/>
<evidence type="ECO:0000313" key="2">
    <source>
        <dbReference type="Proteomes" id="UP000050761"/>
    </source>
</evidence>
<accession>A0A183G1B0</accession>
<evidence type="ECO:0000313" key="1">
    <source>
        <dbReference type="EMBL" id="VDP01374.1"/>
    </source>
</evidence>
<organism evidence="2 3">
    <name type="scientific">Heligmosomoides polygyrus</name>
    <name type="common">Parasitic roundworm</name>
    <dbReference type="NCBI Taxonomy" id="6339"/>
    <lineage>
        <taxon>Eukaryota</taxon>
        <taxon>Metazoa</taxon>
        <taxon>Ecdysozoa</taxon>
        <taxon>Nematoda</taxon>
        <taxon>Chromadorea</taxon>
        <taxon>Rhabditida</taxon>
        <taxon>Rhabditina</taxon>
        <taxon>Rhabditomorpha</taxon>
        <taxon>Strongyloidea</taxon>
        <taxon>Heligmosomidae</taxon>
        <taxon>Heligmosomoides</taxon>
    </lineage>
</organism>
<dbReference type="EMBL" id="UZAH01028627">
    <property type="protein sequence ID" value="VDP01374.1"/>
    <property type="molecule type" value="Genomic_DNA"/>
</dbReference>
<reference evidence="1 2" key="1">
    <citation type="submission" date="2018-11" db="EMBL/GenBank/DDBJ databases">
        <authorList>
            <consortium name="Pathogen Informatics"/>
        </authorList>
    </citation>
    <scope>NUCLEOTIDE SEQUENCE [LARGE SCALE GENOMIC DNA]</scope>
</reference>
<name>A0A183G1B0_HELPZ</name>